<accession>A0AA38C1S5</accession>
<organism evidence="1 2">
    <name type="scientific">Taxus chinensis</name>
    <name type="common">Chinese yew</name>
    <name type="synonym">Taxus wallichiana var. chinensis</name>
    <dbReference type="NCBI Taxonomy" id="29808"/>
    <lineage>
        <taxon>Eukaryota</taxon>
        <taxon>Viridiplantae</taxon>
        <taxon>Streptophyta</taxon>
        <taxon>Embryophyta</taxon>
        <taxon>Tracheophyta</taxon>
        <taxon>Spermatophyta</taxon>
        <taxon>Pinopsida</taxon>
        <taxon>Pinidae</taxon>
        <taxon>Conifers II</taxon>
        <taxon>Cupressales</taxon>
        <taxon>Taxaceae</taxon>
        <taxon>Taxus</taxon>
    </lineage>
</organism>
<name>A0AA38C1S5_TAXCH</name>
<protein>
    <submittedName>
        <fullName evidence="1">Uncharacterized protein</fullName>
    </submittedName>
</protein>
<gene>
    <name evidence="1" type="ORF">KI387_033526</name>
</gene>
<dbReference type="EMBL" id="JAHRHJ020003813">
    <property type="protein sequence ID" value="KAH9289409.1"/>
    <property type="molecule type" value="Genomic_DNA"/>
</dbReference>
<comment type="caution">
    <text evidence="1">The sequence shown here is derived from an EMBL/GenBank/DDBJ whole genome shotgun (WGS) entry which is preliminary data.</text>
</comment>
<feature type="non-terminal residue" evidence="1">
    <location>
        <position position="71"/>
    </location>
</feature>
<keyword evidence="2" id="KW-1185">Reference proteome</keyword>
<dbReference type="Proteomes" id="UP000824469">
    <property type="component" value="Unassembled WGS sequence"/>
</dbReference>
<sequence>NKDRVLVGVVELWAKLPTDQETLPPANDTNEEEFPLINMDDILMHGHASTSNVENNNVVQHRIPLLRMPHQ</sequence>
<feature type="non-terminal residue" evidence="1">
    <location>
        <position position="1"/>
    </location>
</feature>
<proteinExistence type="predicted"/>
<reference evidence="1 2" key="1">
    <citation type="journal article" date="2021" name="Nat. Plants">
        <title>The Taxus genome provides insights into paclitaxel biosynthesis.</title>
        <authorList>
            <person name="Xiong X."/>
            <person name="Gou J."/>
            <person name="Liao Q."/>
            <person name="Li Y."/>
            <person name="Zhou Q."/>
            <person name="Bi G."/>
            <person name="Li C."/>
            <person name="Du R."/>
            <person name="Wang X."/>
            <person name="Sun T."/>
            <person name="Guo L."/>
            <person name="Liang H."/>
            <person name="Lu P."/>
            <person name="Wu Y."/>
            <person name="Zhang Z."/>
            <person name="Ro D.K."/>
            <person name="Shang Y."/>
            <person name="Huang S."/>
            <person name="Yan J."/>
        </authorList>
    </citation>
    <scope>NUCLEOTIDE SEQUENCE [LARGE SCALE GENOMIC DNA]</scope>
    <source>
        <strain evidence="1">Ta-2019</strain>
    </source>
</reference>
<evidence type="ECO:0000313" key="1">
    <source>
        <dbReference type="EMBL" id="KAH9289409.1"/>
    </source>
</evidence>
<dbReference type="AlphaFoldDB" id="A0AA38C1S5"/>
<evidence type="ECO:0000313" key="2">
    <source>
        <dbReference type="Proteomes" id="UP000824469"/>
    </source>
</evidence>